<comment type="subcellular location">
    <subcellularLocation>
        <location evidence="1">Endoplasmic reticulum membrane</location>
        <topology evidence="1">Single-pass type I membrane protein</topology>
    </subcellularLocation>
</comment>
<dbReference type="PANTHER" id="PTHR21397">
    <property type="entry name" value="CHROMATIN COMPLEXES SUBUNIT BAP18-RELATED"/>
    <property type="match status" value="1"/>
</dbReference>
<organism evidence="11">
    <name type="scientific">Triatoma matogrossensis</name>
    <dbReference type="NCBI Taxonomy" id="162370"/>
    <lineage>
        <taxon>Eukaryota</taxon>
        <taxon>Metazoa</taxon>
        <taxon>Ecdysozoa</taxon>
        <taxon>Arthropoda</taxon>
        <taxon>Hexapoda</taxon>
        <taxon>Insecta</taxon>
        <taxon>Pterygota</taxon>
        <taxon>Neoptera</taxon>
        <taxon>Paraneoptera</taxon>
        <taxon>Hemiptera</taxon>
        <taxon>Heteroptera</taxon>
        <taxon>Panheteroptera</taxon>
        <taxon>Cimicomorpha</taxon>
        <taxon>Reduviidae</taxon>
        <taxon>Triatominae</taxon>
        <taxon>Triatoma</taxon>
    </lineage>
</organism>
<sequence length="226" mass="25369">MRTSELIFALLLLYFPHYSQCDKDYDGPLTIKLYHDMEEIPTEQRWYPSAAITLKNINTGSVNIRLIDWNTTTSGKLLALGRMDKLYKIKAVVETSKGRKLYFHTFCKANKLIFDNVIPTLSATLDHTGSVMAVSLQAISSNSEDKTISHSPIVNPTVIIRPSELGPAPDTATYIQKLEKEREAKERGGNLDNRSFLAKYWMYILIVIVIAVLSGSSNPDTAQNGR</sequence>
<evidence type="ECO:0000256" key="8">
    <source>
        <dbReference type="ARBA" id="ARBA00023136"/>
    </source>
</evidence>
<feature type="transmembrane region" description="Helical" evidence="9">
    <location>
        <begin position="200"/>
        <end position="217"/>
    </location>
</feature>
<proteinExistence type="evidence at transcript level"/>
<accession>E2J772</accession>
<keyword evidence="5 10" id="KW-0732">Signal</keyword>
<reference evidence="11" key="1">
    <citation type="journal article" date="2012" name="Am. J. Trop. Med. Hyg.">
        <title>An insight into the sialotranscriptome of Triatoma matogrossensis, a kissing bug associated with fogo selvagem in South America.</title>
        <authorList>
            <person name="Assumpcao T.C."/>
            <person name="Eaton D.P."/>
            <person name="Pham V.M."/>
            <person name="Francischetti I.M."/>
            <person name="Aoki V."/>
            <person name="Hans-Filho G."/>
            <person name="Rivitti E.A."/>
            <person name="Valenzuela J.G."/>
            <person name="Diaz L.A."/>
            <person name="Ribeiro J.M."/>
        </authorList>
    </citation>
    <scope>NUCLEOTIDE SEQUENCE</scope>
    <source>
        <tissue evidence="11">Salivary gland</tissue>
    </source>
</reference>
<dbReference type="AlphaFoldDB" id="E2J772"/>
<evidence type="ECO:0000256" key="3">
    <source>
        <dbReference type="ARBA" id="ARBA00020105"/>
    </source>
</evidence>
<keyword evidence="8 9" id="KW-0472">Membrane</keyword>
<evidence type="ECO:0000256" key="2">
    <source>
        <dbReference type="ARBA" id="ARBA00007695"/>
    </source>
</evidence>
<protein>
    <recommendedName>
        <fullName evidence="3">ER membrane protein complex subunit 10</fullName>
    </recommendedName>
</protein>
<keyword evidence="6" id="KW-0256">Endoplasmic reticulum</keyword>
<keyword evidence="7 9" id="KW-1133">Transmembrane helix</keyword>
<dbReference type="EMBL" id="HP429290">
    <property type="protein sequence ID" value="ADN29790.1"/>
    <property type="molecule type" value="mRNA"/>
</dbReference>
<keyword evidence="4 9" id="KW-0812">Transmembrane</keyword>
<dbReference type="GO" id="GO:0072546">
    <property type="term" value="C:EMC complex"/>
    <property type="evidence" value="ECO:0007669"/>
    <property type="project" value="TreeGrafter"/>
</dbReference>
<evidence type="ECO:0000256" key="6">
    <source>
        <dbReference type="ARBA" id="ARBA00022824"/>
    </source>
</evidence>
<evidence type="ECO:0000256" key="5">
    <source>
        <dbReference type="ARBA" id="ARBA00022729"/>
    </source>
</evidence>
<feature type="chain" id="PRO_5003159633" description="ER membrane protein complex subunit 10" evidence="10">
    <location>
        <begin position="22"/>
        <end position="226"/>
    </location>
</feature>
<dbReference type="Pfam" id="PF21203">
    <property type="entry name" value="ECM10"/>
    <property type="match status" value="1"/>
</dbReference>
<feature type="signal peptide" evidence="10">
    <location>
        <begin position="1"/>
        <end position="21"/>
    </location>
</feature>
<evidence type="ECO:0000256" key="7">
    <source>
        <dbReference type="ARBA" id="ARBA00022989"/>
    </source>
</evidence>
<evidence type="ECO:0000313" key="11">
    <source>
        <dbReference type="EMBL" id="ADN29790.1"/>
    </source>
</evidence>
<dbReference type="PANTHER" id="PTHR21397:SF4">
    <property type="entry name" value="ER MEMBRANE PROTEIN COMPLEX SUBUNIT 10"/>
    <property type="match status" value="1"/>
</dbReference>
<evidence type="ECO:0000256" key="10">
    <source>
        <dbReference type="SAM" id="SignalP"/>
    </source>
</evidence>
<comment type="similarity">
    <text evidence="2">Belongs to the EMC10 family.</text>
</comment>
<name>E2J772_9HEMI</name>
<evidence type="ECO:0000256" key="9">
    <source>
        <dbReference type="SAM" id="Phobius"/>
    </source>
</evidence>
<evidence type="ECO:0000256" key="1">
    <source>
        <dbReference type="ARBA" id="ARBA00004115"/>
    </source>
</evidence>
<dbReference type="CDD" id="cd22209">
    <property type="entry name" value="EMC10"/>
    <property type="match status" value="1"/>
</dbReference>
<evidence type="ECO:0000256" key="4">
    <source>
        <dbReference type="ARBA" id="ARBA00022692"/>
    </source>
</evidence>